<name>A0A849HIS1_9MICO</name>
<keyword evidence="1" id="KW-0472">Membrane</keyword>
<dbReference type="Proteomes" id="UP000588586">
    <property type="component" value="Unassembled WGS sequence"/>
</dbReference>
<feature type="transmembrane region" description="Helical" evidence="1">
    <location>
        <begin position="42"/>
        <end position="63"/>
    </location>
</feature>
<dbReference type="PANTHER" id="PTHR37305:SF1">
    <property type="entry name" value="MEMBRANE PROTEIN"/>
    <property type="match status" value="1"/>
</dbReference>
<evidence type="ECO:0000313" key="2">
    <source>
        <dbReference type="EMBL" id="NNM47089.1"/>
    </source>
</evidence>
<keyword evidence="1" id="KW-1133">Transmembrane helix</keyword>
<feature type="transmembrane region" description="Helical" evidence="1">
    <location>
        <begin position="217"/>
        <end position="241"/>
    </location>
</feature>
<reference evidence="2 3" key="1">
    <citation type="submission" date="2020-04" db="EMBL/GenBank/DDBJ databases">
        <title>Knoellia sp. isolate from air conditioner.</title>
        <authorList>
            <person name="Chea S."/>
            <person name="Kim D.-U."/>
        </authorList>
    </citation>
    <scope>NUCLEOTIDE SEQUENCE [LARGE SCALE GENOMIC DNA]</scope>
    <source>
        <strain evidence="2 3">DB2414S</strain>
    </source>
</reference>
<sequence length="457" mass="48440">MTTTLDNRTTSSGGGSLPPARVAHVTLAQVYRFELVKLLAQWRLRAVFLACLVAPALYTAVVSSQTSLPADFVFGRWMNQTGWAGSLVVLVFTGTLALPLVTCVISGDIFAVEDRLGTWRHLLVTVRSPRLIFAGKALAALTVTLALFVPLVLSSVAGGLLVVGSHPMPGLDGHLIGSGELARLVALSWVSVVPPTLAFSAIGLLGSVAFGRSPLGLLMPVAFALVLELVHMLPVPVALRAATPTSPFTTYRGFFTDPPQLGMFGIGLVVSAAWIALATYLAQRMFVRRDFTDLGGDGSSRRFALTGLLPLVALLAVTTAVVAAVTGVTGTGVDRAKVERSLATSFSHLYVLQTRELNRPAVTESQLRTTAECDKGGSRVEDVGPGNDWRCVVTWTVPGADGSANAIYQLDVLPDGRYTADGDGPKEVNGYFLVRTKTGDAPNPLWQFDGLVDLLTQ</sequence>
<feature type="transmembrane region" description="Helical" evidence="1">
    <location>
        <begin position="184"/>
        <end position="205"/>
    </location>
</feature>
<comment type="caution">
    <text evidence="2">The sequence shown here is derived from an EMBL/GenBank/DDBJ whole genome shotgun (WGS) entry which is preliminary data.</text>
</comment>
<feature type="transmembrane region" description="Helical" evidence="1">
    <location>
        <begin position="261"/>
        <end position="282"/>
    </location>
</feature>
<feature type="transmembrane region" description="Helical" evidence="1">
    <location>
        <begin position="131"/>
        <end position="164"/>
    </location>
</feature>
<dbReference type="PANTHER" id="PTHR37305">
    <property type="entry name" value="INTEGRAL MEMBRANE PROTEIN-RELATED"/>
    <property type="match status" value="1"/>
</dbReference>
<dbReference type="AlphaFoldDB" id="A0A849HIS1"/>
<dbReference type="RefSeq" id="WP_171244224.1">
    <property type="nucleotide sequence ID" value="NZ_JABEPQ010000003.1"/>
</dbReference>
<gene>
    <name evidence="2" type="ORF">HJG52_13890</name>
</gene>
<protein>
    <submittedName>
        <fullName evidence="2">ABC transporter permease</fullName>
    </submittedName>
</protein>
<feature type="transmembrane region" description="Helical" evidence="1">
    <location>
        <begin position="303"/>
        <end position="325"/>
    </location>
</feature>
<keyword evidence="1" id="KW-0812">Transmembrane</keyword>
<feature type="transmembrane region" description="Helical" evidence="1">
    <location>
        <begin position="83"/>
        <end position="110"/>
    </location>
</feature>
<accession>A0A849HIS1</accession>
<evidence type="ECO:0000256" key="1">
    <source>
        <dbReference type="SAM" id="Phobius"/>
    </source>
</evidence>
<organism evidence="2 3">
    <name type="scientific">Knoellia koreensis</name>
    <dbReference type="NCBI Taxonomy" id="2730921"/>
    <lineage>
        <taxon>Bacteria</taxon>
        <taxon>Bacillati</taxon>
        <taxon>Actinomycetota</taxon>
        <taxon>Actinomycetes</taxon>
        <taxon>Micrococcales</taxon>
        <taxon>Intrasporangiaceae</taxon>
        <taxon>Knoellia</taxon>
    </lineage>
</organism>
<proteinExistence type="predicted"/>
<evidence type="ECO:0000313" key="3">
    <source>
        <dbReference type="Proteomes" id="UP000588586"/>
    </source>
</evidence>
<keyword evidence="3" id="KW-1185">Reference proteome</keyword>
<dbReference type="EMBL" id="JABEPQ010000003">
    <property type="protein sequence ID" value="NNM47089.1"/>
    <property type="molecule type" value="Genomic_DNA"/>
</dbReference>